<feature type="region of interest" description="N-terminal hotdog fold" evidence="8">
    <location>
        <begin position="922"/>
        <end position="1046"/>
    </location>
</feature>
<dbReference type="InterPro" id="IPR049900">
    <property type="entry name" value="PKS_mFAS_DH"/>
</dbReference>
<dbReference type="SMART" id="SM00827">
    <property type="entry name" value="PKS_AT"/>
    <property type="match status" value="1"/>
</dbReference>
<dbReference type="Pfam" id="PF08240">
    <property type="entry name" value="ADH_N"/>
    <property type="match status" value="1"/>
</dbReference>
<dbReference type="Gene3D" id="3.90.180.10">
    <property type="entry name" value="Medium-chain alcohol dehydrogenases, catalytic domain"/>
    <property type="match status" value="1"/>
</dbReference>
<dbReference type="InterPro" id="IPR013968">
    <property type="entry name" value="PKS_KR"/>
</dbReference>
<feature type="region of interest" description="C-terminal hotdog fold" evidence="8">
    <location>
        <begin position="1061"/>
        <end position="1203"/>
    </location>
</feature>
<dbReference type="InterPro" id="IPR050091">
    <property type="entry name" value="PKS_NRPS_Biosynth_Enz"/>
</dbReference>
<dbReference type="Pfam" id="PF00107">
    <property type="entry name" value="ADH_zinc_N"/>
    <property type="match status" value="1"/>
</dbReference>
<evidence type="ECO:0000259" key="12">
    <source>
        <dbReference type="PROSITE" id="PS52019"/>
    </source>
</evidence>
<evidence type="ECO:0000256" key="7">
    <source>
        <dbReference type="ARBA" id="ARBA00054155"/>
    </source>
</evidence>
<feature type="domain" description="PKS/mFAS DH" evidence="12">
    <location>
        <begin position="922"/>
        <end position="1203"/>
    </location>
</feature>
<evidence type="ECO:0000259" key="10">
    <source>
        <dbReference type="PROSITE" id="PS50075"/>
    </source>
</evidence>
<dbReference type="Pfam" id="PF14765">
    <property type="entry name" value="PS-DH"/>
    <property type="match status" value="1"/>
</dbReference>
<dbReference type="PROSITE" id="PS00012">
    <property type="entry name" value="PHOSPHOPANTETHEINE"/>
    <property type="match status" value="1"/>
</dbReference>
<dbReference type="SMART" id="SM00826">
    <property type="entry name" value="PKS_DH"/>
    <property type="match status" value="1"/>
</dbReference>
<dbReference type="Gene3D" id="1.10.1200.10">
    <property type="entry name" value="ACP-like"/>
    <property type="match status" value="1"/>
</dbReference>
<dbReference type="Pfam" id="PF00550">
    <property type="entry name" value="PP-binding"/>
    <property type="match status" value="1"/>
</dbReference>
<dbReference type="FunFam" id="3.40.366.10:FF:000002">
    <property type="entry name" value="Probable polyketide synthase 2"/>
    <property type="match status" value="1"/>
</dbReference>
<dbReference type="CDD" id="cd05195">
    <property type="entry name" value="enoyl_red"/>
    <property type="match status" value="1"/>
</dbReference>
<sequence length="2103" mass="220457">MNDNREMLRDALGAIERLQARLERTERAATQPIAIVGYGMRYPGGIETLGDFRTLLENRVNAVRRIPAERWDADEYYSPDRDALGKIITRQGGFLDQIDQFDPGAFGISPREAVSLDPQHRLLLETAHEAMETAGIAPDSLAGSNTGVFVGISTNEYARLMYAAGIRDSDVYAATGGALNAAAGRISFTYGFNGPCVAVDTACSSSLNAIHLACQSLRRGESDVALAGGVAVITMPDAMVMFSRWGMLSPDGVCKSFDASANGFARGEGCGMIALKRLSDAEADGNPILGVIVGTATNSDGRSSGMTVPNGPAQEQMLESALSNAGLKPQDIDYVETHGTGTPIGDPIEAGALGSILCAGRAPDKPLRIGSLKTNIGHAEAASGVGGLLKVITCLQSETLLPQLHFNEPNPGIDWESLPLKVVGEAEAWPRGEVPRRAGVSAFGFSGTNVHVIVQEAPVRPTLVEAAGALLPVPLSAGTEAGLRDLARRHADFLSGADAPAPADLARTLAVGRSHLSKRAALVVRNVEELREGLRAFADGAPLPGTATGTARAGASPRVAFLCTGQGSQYAGMSRGLYESEPVFRASIDRSAAVLADMLELPLVDVLYPADAQSSPISETAYTQPALFAVEYAMAELWRSWGVEPSIVVGHSIGEYVAACLAGVMSHEDALRLVAERGRLMQTLPTGGAMAAVFASEAQVAEALAGREAEIAIAGINAPGETVISGTAAAVETALAKLEAEGISANRLTVSHAFHSPLLDPMLDNFETFAGGVNYQVPRLKIISNLTGAPYPAGKAPDARYWRDHARGAVRFADCMAAVEAAGADILVEIGPHPALLGLAARARPEARWRSVPTLRRGQDDTATTLRALSEVYAAGAEIDWSGVYRDRGGQLITAPTYPFQRQRYWFEAPKQVSARQMDSIHPLLGSVQTTPPPNRAFLSTLGTTEPGYLADHTILDHVIFPATGYVEMALAAAAATLGDRTVVAKGLSIDAPLALPEGELRNVHTEMARAKDGTFGLTIREVPAEPDADWRTLAQVTLSADSGGQVRDLPRATEARKLCPEPVDVAAHYDELTELGVSYGPAFLGVSELHKGDGIAVGTIDLSAEIPDMGGYRLHPALLDCAFHTVSAIVSNREAKLLYLPVEIDAIHWHRPAPAQLCVVARLRAQDSNEIVADLTLETEAGEIVAHVDGLHARVATAEALSQMLAVERIALQTMALAWEDVQRPQAEAVEGLLVLGDGGPASAEIATALGARFAMVQDLAAAIAEETPTWVIDCTTVDRTPEAAEAYGEVLSTVQMLDSVDQTIGLCLVTRGARAVGPEEAPDPDGGVIVGLGHVIDVERRTAPLVQLDLDPLAPVDPGAISDALALSGEEPELALRSGGFVAPRLRPTTPPEALPADQRRVLRIVERGDLDQLQLVEEARKAPGAGEVEIEIRATGLNFRDVLNALGMYPGDAGALGSECAGIVARVGEGVSDLKPGDPVVALAGDCFSTHVTVGARFTLPKPEAITFADAVTIPNTYLTAALCYETAGGLRPGQRVLVHAAAGGVGLAALRLAVRAGAEVIATAGSQAKRDFVLREGASHAFDSRSDSFGDAVMEITGGEGVYMVINALSGEMIHAGMRVTRPGGAFLEIGKNNIWTPAEAAERAPHVRYAVVDLGEQILADPAAVRRSFESILADVEADRLAPLPVQAFPLGDAREAFRFMANARHTGKVALLPEPQPGASMPVRPDGAYLVTGGLSGIGLAAANRLASRGAGEVILVGRSGAGAKARALAEQLAQTHGTRVRALPCDVADPASVEALVAELAASEMPLRGILHAAGVLDDAPLADQTREHFARVAGPKIEGARNLLSATRRAPLDFVVLYSSSSAIMGSPGQANYAGANAWLDSLAATERAAGRPVTSVAWGAWGESGMASRLSDTVRERWARVGLGQLGNDEALDALEKVVGLGHPFGMIARLDPAMLAAKGTPRVKALLDQHAPQAEVDLDAEADLGAQGILTATASERPALLLAFVTAQVARVLGYSAAALDADRPFSALGFDSLMAVQLRNSVRADLGIELSIRDLLGEATVATTASQLNATLAASQNAEDSAPVEEWEESLI</sequence>
<dbReference type="SUPFAM" id="SSF50129">
    <property type="entry name" value="GroES-like"/>
    <property type="match status" value="1"/>
</dbReference>
<accession>A0A2T6B7A9</accession>
<dbReference type="InterPro" id="IPR020807">
    <property type="entry name" value="PKS_DH"/>
</dbReference>
<keyword evidence="5" id="KW-0511">Multifunctional enzyme</keyword>
<dbReference type="InterPro" id="IPR016039">
    <property type="entry name" value="Thiolase-like"/>
</dbReference>
<dbReference type="InterPro" id="IPR016036">
    <property type="entry name" value="Malonyl_transacylase_ACP-bd"/>
</dbReference>
<dbReference type="InterPro" id="IPR049552">
    <property type="entry name" value="PKS_DH_N"/>
</dbReference>
<dbReference type="PROSITE" id="PS50075">
    <property type="entry name" value="CARRIER"/>
    <property type="match status" value="1"/>
</dbReference>
<dbReference type="Pfam" id="PF16197">
    <property type="entry name" value="KAsynt_C_assoc"/>
    <property type="match status" value="1"/>
</dbReference>
<dbReference type="InterPro" id="IPR014030">
    <property type="entry name" value="Ketoacyl_synth_N"/>
</dbReference>
<dbReference type="Gene3D" id="3.30.70.3290">
    <property type="match status" value="1"/>
</dbReference>
<name>A0A2T6B7A9_9RHOB</name>
<dbReference type="InterPro" id="IPR006162">
    <property type="entry name" value="Ppantetheine_attach_site"/>
</dbReference>
<dbReference type="InterPro" id="IPR032821">
    <property type="entry name" value="PKS_assoc"/>
</dbReference>
<dbReference type="Proteomes" id="UP000244069">
    <property type="component" value="Unassembled WGS sequence"/>
</dbReference>
<dbReference type="InterPro" id="IPR014031">
    <property type="entry name" value="Ketoacyl_synth_C"/>
</dbReference>
<dbReference type="Pfam" id="PF00698">
    <property type="entry name" value="Acyl_transf_1"/>
    <property type="match status" value="1"/>
</dbReference>
<dbReference type="InterPro" id="IPR013154">
    <property type="entry name" value="ADH-like_N"/>
</dbReference>
<comment type="function">
    <text evidence="7">Involved in production of the polyketide antibiotic thailandamide.</text>
</comment>
<dbReference type="PANTHER" id="PTHR43775">
    <property type="entry name" value="FATTY ACID SYNTHASE"/>
    <property type="match status" value="1"/>
</dbReference>
<gene>
    <name evidence="13" type="ORF">C8N44_10215</name>
</gene>
<dbReference type="GO" id="GO:0016491">
    <property type="term" value="F:oxidoreductase activity"/>
    <property type="evidence" value="ECO:0007669"/>
    <property type="project" value="InterPro"/>
</dbReference>
<dbReference type="PROSITE" id="PS00606">
    <property type="entry name" value="KS3_1"/>
    <property type="match status" value="1"/>
</dbReference>
<dbReference type="Gene3D" id="3.10.129.110">
    <property type="entry name" value="Polyketide synthase dehydratase"/>
    <property type="match status" value="1"/>
</dbReference>
<dbReference type="RefSeq" id="WP_158273982.1">
    <property type="nucleotide sequence ID" value="NZ_BMEZ01000002.1"/>
</dbReference>
<dbReference type="SUPFAM" id="SSF47336">
    <property type="entry name" value="ACP-like"/>
    <property type="match status" value="1"/>
</dbReference>
<dbReference type="GO" id="GO:0006633">
    <property type="term" value="P:fatty acid biosynthetic process"/>
    <property type="evidence" value="ECO:0007669"/>
    <property type="project" value="InterPro"/>
</dbReference>
<dbReference type="OrthoDB" id="9778690at2"/>
<evidence type="ECO:0000256" key="2">
    <source>
        <dbReference type="ARBA" id="ARBA00022553"/>
    </source>
</evidence>
<dbReference type="InterPro" id="IPR001227">
    <property type="entry name" value="Ac_transferase_dom_sf"/>
</dbReference>
<dbReference type="SMART" id="SM00822">
    <property type="entry name" value="PKS_KR"/>
    <property type="match status" value="1"/>
</dbReference>
<dbReference type="PROSITE" id="PS52004">
    <property type="entry name" value="KS3_2"/>
    <property type="match status" value="1"/>
</dbReference>
<keyword evidence="9" id="KW-0175">Coiled coil</keyword>
<dbReference type="InterPro" id="IPR042104">
    <property type="entry name" value="PKS_dehydratase_sf"/>
</dbReference>
<evidence type="ECO:0000256" key="8">
    <source>
        <dbReference type="PROSITE-ProRule" id="PRU01363"/>
    </source>
</evidence>
<proteinExistence type="predicted"/>
<dbReference type="InterPro" id="IPR049551">
    <property type="entry name" value="PKS_DH_C"/>
</dbReference>
<dbReference type="InterPro" id="IPR020843">
    <property type="entry name" value="ER"/>
</dbReference>
<dbReference type="Gene3D" id="3.40.366.10">
    <property type="entry name" value="Malonyl-Coenzyme A Acyl Carrier Protein, domain 2"/>
    <property type="match status" value="1"/>
</dbReference>
<dbReference type="InterPro" id="IPR011032">
    <property type="entry name" value="GroES-like_sf"/>
</dbReference>
<dbReference type="GO" id="GO:0031177">
    <property type="term" value="F:phosphopantetheine binding"/>
    <property type="evidence" value="ECO:0007669"/>
    <property type="project" value="InterPro"/>
</dbReference>
<dbReference type="SMART" id="SM00825">
    <property type="entry name" value="PKS_KS"/>
    <property type="match status" value="1"/>
</dbReference>
<dbReference type="InterPro" id="IPR018201">
    <property type="entry name" value="Ketoacyl_synth_AS"/>
</dbReference>
<dbReference type="PANTHER" id="PTHR43775:SF51">
    <property type="entry name" value="INACTIVE PHENOLPHTHIOCEROL SYNTHESIS POLYKETIDE SYNTHASE TYPE I PKS1-RELATED"/>
    <property type="match status" value="1"/>
</dbReference>
<keyword evidence="3" id="KW-0808">Transferase</keyword>
<dbReference type="Gene3D" id="3.40.50.720">
    <property type="entry name" value="NAD(P)-binding Rossmann-like Domain"/>
    <property type="match status" value="3"/>
</dbReference>
<evidence type="ECO:0000256" key="9">
    <source>
        <dbReference type="SAM" id="Coils"/>
    </source>
</evidence>
<dbReference type="InterPro" id="IPR013149">
    <property type="entry name" value="ADH-like_C"/>
</dbReference>
<evidence type="ECO:0000256" key="6">
    <source>
        <dbReference type="ARBA" id="ARBA00023315"/>
    </source>
</evidence>
<dbReference type="SUPFAM" id="SSF53901">
    <property type="entry name" value="Thiolase-like"/>
    <property type="match status" value="1"/>
</dbReference>
<dbReference type="InterPro" id="IPR036291">
    <property type="entry name" value="NAD(P)-bd_dom_sf"/>
</dbReference>
<dbReference type="SUPFAM" id="SSF52151">
    <property type="entry name" value="FabD/lysophospholipase-like"/>
    <property type="match status" value="1"/>
</dbReference>
<dbReference type="InterPro" id="IPR057326">
    <property type="entry name" value="KR_dom"/>
</dbReference>
<dbReference type="CDD" id="cd00833">
    <property type="entry name" value="PKS"/>
    <property type="match status" value="1"/>
</dbReference>
<evidence type="ECO:0000256" key="5">
    <source>
        <dbReference type="ARBA" id="ARBA00023268"/>
    </source>
</evidence>
<evidence type="ECO:0000256" key="3">
    <source>
        <dbReference type="ARBA" id="ARBA00022679"/>
    </source>
</evidence>
<organism evidence="13 14">
    <name type="scientific">Allosediminivita pacifica</name>
    <dbReference type="NCBI Taxonomy" id="1267769"/>
    <lineage>
        <taxon>Bacteria</taxon>
        <taxon>Pseudomonadati</taxon>
        <taxon>Pseudomonadota</taxon>
        <taxon>Alphaproteobacteria</taxon>
        <taxon>Rhodobacterales</taxon>
        <taxon>Paracoccaceae</taxon>
        <taxon>Allosediminivita</taxon>
    </lineage>
</organism>
<evidence type="ECO:0000313" key="13">
    <source>
        <dbReference type="EMBL" id="PTX51971.1"/>
    </source>
</evidence>
<keyword evidence="1" id="KW-0596">Phosphopantetheine</keyword>
<dbReference type="InterPro" id="IPR016035">
    <property type="entry name" value="Acyl_Trfase/lysoPLipase"/>
</dbReference>
<dbReference type="GO" id="GO:0004315">
    <property type="term" value="F:3-oxoacyl-[acyl-carrier-protein] synthase activity"/>
    <property type="evidence" value="ECO:0007669"/>
    <property type="project" value="InterPro"/>
</dbReference>
<feature type="active site" description="Proton donor; for dehydratase activity" evidence="8">
    <location>
        <position position="1121"/>
    </location>
</feature>
<evidence type="ECO:0000256" key="4">
    <source>
        <dbReference type="ARBA" id="ARBA00022857"/>
    </source>
</evidence>
<dbReference type="InterPro" id="IPR020841">
    <property type="entry name" value="PKS_Beta-ketoAc_synthase_dom"/>
</dbReference>
<dbReference type="Pfam" id="PF00109">
    <property type="entry name" value="ketoacyl-synt"/>
    <property type="match status" value="1"/>
</dbReference>
<dbReference type="Pfam" id="PF21089">
    <property type="entry name" value="PKS_DH_N"/>
    <property type="match status" value="1"/>
</dbReference>
<feature type="active site" description="Proton acceptor; for dehydratase activity" evidence="8">
    <location>
        <position position="953"/>
    </location>
</feature>
<dbReference type="SUPFAM" id="SSF55048">
    <property type="entry name" value="Probable ACP-binding domain of malonyl-CoA ACP transacylase"/>
    <property type="match status" value="1"/>
</dbReference>
<dbReference type="EMBL" id="QBKN01000002">
    <property type="protein sequence ID" value="PTX51971.1"/>
    <property type="molecule type" value="Genomic_DNA"/>
</dbReference>
<dbReference type="InterPro" id="IPR014043">
    <property type="entry name" value="Acyl_transferase_dom"/>
</dbReference>
<dbReference type="InterPro" id="IPR020806">
    <property type="entry name" value="PKS_PP-bd"/>
</dbReference>
<dbReference type="SUPFAM" id="SSF51735">
    <property type="entry name" value="NAD(P)-binding Rossmann-fold domains"/>
    <property type="match status" value="3"/>
</dbReference>
<dbReference type="SMART" id="SM00829">
    <property type="entry name" value="PKS_ER"/>
    <property type="match status" value="1"/>
</dbReference>
<dbReference type="InterPro" id="IPR036736">
    <property type="entry name" value="ACP-like_sf"/>
</dbReference>
<feature type="domain" description="Carrier" evidence="10">
    <location>
        <begin position="2006"/>
        <end position="2087"/>
    </location>
</feature>
<dbReference type="SMART" id="SM00823">
    <property type="entry name" value="PKS_PP"/>
    <property type="match status" value="1"/>
</dbReference>
<keyword evidence="4" id="KW-0521">NADP</keyword>
<reference evidence="13 14" key="1">
    <citation type="submission" date="2018-04" db="EMBL/GenBank/DDBJ databases">
        <title>Genomic Encyclopedia of Archaeal and Bacterial Type Strains, Phase II (KMG-II): from individual species to whole genera.</title>
        <authorList>
            <person name="Goeker M."/>
        </authorList>
    </citation>
    <scope>NUCLEOTIDE SEQUENCE [LARGE SCALE GENOMIC DNA]</scope>
    <source>
        <strain evidence="13 14">DSM 29329</strain>
    </source>
</reference>
<keyword evidence="6" id="KW-0012">Acyltransferase</keyword>
<dbReference type="Pfam" id="PF08659">
    <property type="entry name" value="KR"/>
    <property type="match status" value="1"/>
</dbReference>
<evidence type="ECO:0000313" key="14">
    <source>
        <dbReference type="Proteomes" id="UP000244069"/>
    </source>
</evidence>
<keyword evidence="2" id="KW-0597">Phosphoprotein</keyword>
<dbReference type="InterPro" id="IPR009081">
    <property type="entry name" value="PP-bd_ACP"/>
</dbReference>
<dbReference type="GO" id="GO:0004312">
    <property type="term" value="F:fatty acid synthase activity"/>
    <property type="evidence" value="ECO:0007669"/>
    <property type="project" value="TreeGrafter"/>
</dbReference>
<protein>
    <submittedName>
        <fullName evidence="13">Myxalamid-type polyketide synthase MxaB</fullName>
    </submittedName>
</protein>
<feature type="domain" description="Ketosynthase family 3 (KS3)" evidence="11">
    <location>
        <begin position="30"/>
        <end position="456"/>
    </location>
</feature>
<keyword evidence="14" id="KW-1185">Reference proteome</keyword>
<feature type="coiled-coil region" evidence="9">
    <location>
        <begin position="1"/>
        <end position="28"/>
    </location>
</feature>
<dbReference type="Gene3D" id="3.40.47.10">
    <property type="match status" value="1"/>
</dbReference>
<dbReference type="PROSITE" id="PS52019">
    <property type="entry name" value="PKS_MFAS_DH"/>
    <property type="match status" value="1"/>
</dbReference>
<dbReference type="FunFam" id="3.40.47.10:FF:000019">
    <property type="entry name" value="Polyketide synthase type I"/>
    <property type="match status" value="1"/>
</dbReference>
<evidence type="ECO:0000256" key="1">
    <source>
        <dbReference type="ARBA" id="ARBA00022450"/>
    </source>
</evidence>
<comment type="caution">
    <text evidence="13">The sequence shown here is derived from an EMBL/GenBank/DDBJ whole genome shotgun (WGS) entry which is preliminary data.</text>
</comment>
<evidence type="ECO:0000259" key="11">
    <source>
        <dbReference type="PROSITE" id="PS52004"/>
    </source>
</evidence>
<dbReference type="Pfam" id="PF02801">
    <property type="entry name" value="Ketoacyl-synt_C"/>
    <property type="match status" value="1"/>
</dbReference>